<dbReference type="HOGENOM" id="CLU_020826_0_0_1"/>
<evidence type="ECO:0000313" key="4">
    <source>
        <dbReference type="Proteomes" id="UP000001197"/>
    </source>
</evidence>
<dbReference type="InParanoid" id="B2ANV9"/>
<dbReference type="PANTHER" id="PTHR47842">
    <property type="entry name" value="EXPRESSED PROTEIN"/>
    <property type="match status" value="1"/>
</dbReference>
<reference evidence="3" key="4">
    <citation type="submission" date="2014-09" db="EMBL/GenBank/DDBJ databases">
        <title>Maintaining two mating types: Structure of the mating type locus and its role in heterokaryosis in Podospora anserina.</title>
        <authorList>
            <person name="Grognet P."/>
            <person name="Bidard F."/>
            <person name="Kuchly C."/>
            <person name="Chan Ho Tong L."/>
            <person name="Coppin E."/>
            <person name="Ait Benkhali J."/>
            <person name="Couloux A."/>
            <person name="Wincker P."/>
            <person name="Debuchy R."/>
            <person name="Silar P."/>
        </authorList>
    </citation>
    <scope>NUCLEOTIDE SEQUENCE</scope>
</reference>
<dbReference type="EMBL" id="CU633873">
    <property type="protein sequence ID" value="CAP65663.1"/>
    <property type="molecule type" value="Genomic_DNA"/>
</dbReference>
<accession>B2ANV9</accession>
<feature type="region of interest" description="Disordered" evidence="1">
    <location>
        <begin position="560"/>
        <end position="619"/>
    </location>
</feature>
<sequence length="619" mass="67403">MKRILLLCFIHGFKGDDDTFGNFPKHLQDIITNNLPDHEVASVVYPKYETKGELAQSTAAFLEWYRVMDLRKTHLDNPWPPNDRSVGVILVAHSMGYVLSSYLRGLHTCSHNYSGFVASDCLFRILDERRQDENASGPMFPLIQGILAFDTPYNGLARSMFVYGAFSNYQRVSSVFNVMTALSAAAPATLSRLASKRAVSVATGRIVKRSSSPAWKAWQLIAMRTGTVGVIAAGGVAAYMHRKKIIEGMRTVRSLTKEDVIQGYQQSVDALGQGLAYVNRGNIGESFAYLSDHFTFVGSLLKQNELNRRLERLASLRGVGFSDVFASLGENGKWSGGYFVPERTFCAIPAKDHPAEHLFTRHVIEGAKDEIVAHINLFKPDQNKEYEKMTNDAAQLVINWFNDDAEIWDDPKFAEPIPAESEETQEIAKAVDEEGVAKPPEEAVEIATGEEDQEMADDDVPDESPIDIAAAATLVPLPDDLDGNEGGEKTEASEQKKAYLRHLFGVAQETSTTLRSYLPSKLPSVEMPKMSMPTMPSVGMPSMPPMPSMSIPTRINLFASKKSSDTGSTIAPKTPEDGGMPTGVGEAKNDESDGDASSGGAQPGVVGPVAGGDGITVPK</sequence>
<dbReference type="OrthoDB" id="442243at2759"/>
<gene>
    <name evidence="2" type="ORF">PODANS_7_1280</name>
</gene>
<evidence type="ECO:0000313" key="3">
    <source>
        <dbReference type="EMBL" id="CDP32724.1"/>
    </source>
</evidence>
<name>B2ANV9_PODAN</name>
<proteinExistence type="predicted"/>
<feature type="compositionally biased region" description="Low complexity" evidence="1">
    <location>
        <begin position="596"/>
        <end position="608"/>
    </location>
</feature>
<reference evidence="2 4" key="1">
    <citation type="journal article" date="2008" name="Genome Biol.">
        <title>The genome sequence of the model ascomycete fungus Podospora anserina.</title>
        <authorList>
            <person name="Espagne E."/>
            <person name="Lespinet O."/>
            <person name="Malagnac F."/>
            <person name="Da Silva C."/>
            <person name="Jaillon O."/>
            <person name="Porcel B.M."/>
            <person name="Couloux A."/>
            <person name="Aury J.-M."/>
            <person name="Segurens B."/>
            <person name="Poulain J."/>
            <person name="Anthouard V."/>
            <person name="Grossetete S."/>
            <person name="Khalili H."/>
            <person name="Coppin E."/>
            <person name="Dequard-Chablat M."/>
            <person name="Picard M."/>
            <person name="Contamine V."/>
            <person name="Arnaise S."/>
            <person name="Bourdais A."/>
            <person name="Berteaux-Lecellier V."/>
            <person name="Gautheret D."/>
            <person name="de Vries R.P."/>
            <person name="Battaglia E."/>
            <person name="Coutinho P.M."/>
            <person name="Danchin E.G.J."/>
            <person name="Henrissat B."/>
            <person name="El Khoury R."/>
            <person name="Sainsard-Chanet A."/>
            <person name="Boivin A."/>
            <person name="Pinan-Lucarre B."/>
            <person name="Sellem C.H."/>
            <person name="Debuchy R."/>
            <person name="Wincker P."/>
            <person name="Weissenbach J."/>
            <person name="Silar P."/>
        </authorList>
    </citation>
    <scope>NUCLEOTIDE SEQUENCE [LARGE SCALE GENOMIC DNA]</scope>
    <source>
        <strain evidence="4">S / ATCC MYA-4624 / DSM 980 / FGSC 10383</strain>
        <strain evidence="2">S mat+</strain>
    </source>
</reference>
<evidence type="ECO:0000313" key="2">
    <source>
        <dbReference type="EMBL" id="CAP65663.1"/>
    </source>
</evidence>
<organism evidence="2">
    <name type="scientific">Podospora anserina (strain S / ATCC MYA-4624 / DSM 980 / FGSC 10383)</name>
    <name type="common">Pleurage anserina</name>
    <dbReference type="NCBI Taxonomy" id="515849"/>
    <lineage>
        <taxon>Eukaryota</taxon>
        <taxon>Fungi</taxon>
        <taxon>Dikarya</taxon>
        <taxon>Ascomycota</taxon>
        <taxon>Pezizomycotina</taxon>
        <taxon>Sordariomycetes</taxon>
        <taxon>Sordariomycetidae</taxon>
        <taxon>Sordariales</taxon>
        <taxon>Podosporaceae</taxon>
        <taxon>Podospora</taxon>
        <taxon>Podospora anserina</taxon>
    </lineage>
</organism>
<dbReference type="GeneID" id="6189664"/>
<evidence type="ECO:0000256" key="1">
    <source>
        <dbReference type="SAM" id="MobiDB-lite"/>
    </source>
</evidence>
<dbReference type="KEGG" id="pan:PODANSg2447"/>
<dbReference type="EMBL" id="FO904942">
    <property type="protein sequence ID" value="CDP32724.1"/>
    <property type="molecule type" value="Genomic_DNA"/>
</dbReference>
<dbReference type="eggNOG" id="ENOG502QQEZ">
    <property type="taxonomic scope" value="Eukaryota"/>
</dbReference>
<dbReference type="PANTHER" id="PTHR47842:SF2">
    <property type="entry name" value="DUF676 DOMAIN-CONTAINING PROTEIN"/>
    <property type="match status" value="1"/>
</dbReference>
<feature type="compositionally biased region" description="Gly residues" evidence="1">
    <location>
        <begin position="609"/>
        <end position="619"/>
    </location>
</feature>
<dbReference type="RefSeq" id="XP_001905422.1">
    <property type="nucleotide sequence ID" value="XM_001905387.1"/>
</dbReference>
<reference evidence="2" key="2">
    <citation type="submission" date="2008-07" db="EMBL/GenBank/DDBJ databases">
        <authorList>
            <person name="Genoscope - CEA"/>
        </authorList>
    </citation>
    <scope>NUCLEOTIDE SEQUENCE</scope>
    <source>
        <strain evidence="2">S mat+</strain>
    </source>
</reference>
<dbReference type="AlphaFoldDB" id="B2ANV9"/>
<reference evidence="4" key="3">
    <citation type="journal article" date="2014" name="Genetics">
        <title>Maintaining two mating types: Structure of the mating type locus and its role in heterokaryosis in Podospora anserina.</title>
        <authorList>
            <person name="Grognet P."/>
            <person name="Bidard F."/>
            <person name="Kuchly C."/>
            <person name="Tong L.C.H."/>
            <person name="Coppin E."/>
            <person name="Benkhali J.A."/>
            <person name="Couloux A."/>
            <person name="Wincker P."/>
            <person name="Debuchy R."/>
            <person name="Silar P."/>
        </authorList>
    </citation>
    <scope>GENOME REANNOTATION</scope>
    <source>
        <strain evidence="4">S / ATCC MYA-4624 / DSM 980 / FGSC 10383</strain>
    </source>
</reference>
<dbReference type="Proteomes" id="UP000001197">
    <property type="component" value="Chromosome 7"/>
</dbReference>
<dbReference type="Gene3D" id="3.40.50.1820">
    <property type="entry name" value="alpha/beta hydrolase"/>
    <property type="match status" value="1"/>
</dbReference>
<dbReference type="VEuPathDB" id="FungiDB:PODANS_7_1280"/>
<protein>
    <submittedName>
        <fullName evidence="2">Podospora anserina S mat+ genomic DNA chromosome 7, supercontig 3</fullName>
    </submittedName>
</protein>
<dbReference type="InterPro" id="IPR029058">
    <property type="entry name" value="AB_hydrolase_fold"/>
</dbReference>
<keyword evidence="4" id="KW-1185">Reference proteome</keyword>